<feature type="compositionally biased region" description="Basic and acidic residues" evidence="1">
    <location>
        <begin position="425"/>
        <end position="434"/>
    </location>
</feature>
<protein>
    <submittedName>
        <fullName evidence="2">Uncharacterized protein</fullName>
    </submittedName>
</protein>
<gene>
    <name evidence="2" type="ORF">R3P38DRAFT_2801370</name>
</gene>
<reference evidence="2 3" key="1">
    <citation type="journal article" date="2024" name="J Genomics">
        <title>Draft genome sequencing and assembly of Favolaschia claudopus CIRM-BRFM 2984 isolated from oak limbs.</title>
        <authorList>
            <person name="Navarro D."/>
            <person name="Drula E."/>
            <person name="Chaduli D."/>
            <person name="Cazenave R."/>
            <person name="Ahrendt S."/>
            <person name="Wang J."/>
            <person name="Lipzen A."/>
            <person name="Daum C."/>
            <person name="Barry K."/>
            <person name="Grigoriev I.V."/>
            <person name="Favel A."/>
            <person name="Rosso M.N."/>
            <person name="Martin F."/>
        </authorList>
    </citation>
    <scope>NUCLEOTIDE SEQUENCE [LARGE SCALE GENOMIC DNA]</scope>
    <source>
        <strain evidence="2 3">CIRM-BRFM 2984</strain>
    </source>
</reference>
<evidence type="ECO:0000256" key="1">
    <source>
        <dbReference type="SAM" id="MobiDB-lite"/>
    </source>
</evidence>
<evidence type="ECO:0000313" key="2">
    <source>
        <dbReference type="EMBL" id="KAK6992997.1"/>
    </source>
</evidence>
<feature type="compositionally biased region" description="Polar residues" evidence="1">
    <location>
        <begin position="314"/>
        <end position="325"/>
    </location>
</feature>
<name>A0AAV9ZW18_9AGAR</name>
<feature type="compositionally biased region" description="Low complexity" evidence="1">
    <location>
        <begin position="352"/>
        <end position="379"/>
    </location>
</feature>
<organism evidence="2 3">
    <name type="scientific">Favolaschia claudopus</name>
    <dbReference type="NCBI Taxonomy" id="2862362"/>
    <lineage>
        <taxon>Eukaryota</taxon>
        <taxon>Fungi</taxon>
        <taxon>Dikarya</taxon>
        <taxon>Basidiomycota</taxon>
        <taxon>Agaricomycotina</taxon>
        <taxon>Agaricomycetes</taxon>
        <taxon>Agaricomycetidae</taxon>
        <taxon>Agaricales</taxon>
        <taxon>Marasmiineae</taxon>
        <taxon>Mycenaceae</taxon>
        <taxon>Favolaschia</taxon>
    </lineage>
</organism>
<dbReference type="AlphaFoldDB" id="A0AAV9ZW18"/>
<sequence>MPSGLSRDVLQYIDDAALDEDGQWSEFINDDTDLSVHSDEPFVVWVGSYYARIRIMDDESELSALSHEENDVVKGDMSDSDVVVVPTPTRRVKKSKRTRTAAPNVNTDDEDAAITPGDSMFARKNGVKASTLPPAMPTRSTTRSAGKSVSVSSDDVFGSKPVSRLLLLLLLSVDPVVNFCGFIYHSVEGRQSTRSQNSRADEQAASTEGGGSVRSKIFMRRIPVAQTPGTPPETLDTRMERIMARFMENQMPFIAAAVINKVLPAINGAVTAGNAAAPLNVLRGATPLTSPRPMPQSSASNGQEIVSLVDTHNGDQGATNSSGSSIPVKDRAGDSVGRGIAKPAASSQSVLRGSGASARASISVPSASVSSDGVAGTVSRRPSEALSNMEKVFATKRKQMGANGVQSAVSVGAPRLMNLCLILSRPEDGGRKTGGDGSPASSKKQRVMEDDLTIRVS</sequence>
<keyword evidence="3" id="KW-1185">Reference proteome</keyword>
<dbReference type="Proteomes" id="UP001362999">
    <property type="component" value="Unassembled WGS sequence"/>
</dbReference>
<dbReference type="EMBL" id="JAWWNJ010000105">
    <property type="protein sequence ID" value="KAK6992997.1"/>
    <property type="molecule type" value="Genomic_DNA"/>
</dbReference>
<comment type="caution">
    <text evidence="2">The sequence shown here is derived from an EMBL/GenBank/DDBJ whole genome shotgun (WGS) entry which is preliminary data.</text>
</comment>
<feature type="region of interest" description="Disordered" evidence="1">
    <location>
        <begin position="424"/>
        <end position="457"/>
    </location>
</feature>
<feature type="region of interest" description="Disordered" evidence="1">
    <location>
        <begin position="311"/>
        <end position="385"/>
    </location>
</feature>
<feature type="compositionally biased region" description="Basic residues" evidence="1">
    <location>
        <begin position="90"/>
        <end position="99"/>
    </location>
</feature>
<accession>A0AAV9ZW18</accession>
<feature type="region of interest" description="Disordered" evidence="1">
    <location>
        <begin position="190"/>
        <end position="212"/>
    </location>
</feature>
<feature type="region of interest" description="Disordered" evidence="1">
    <location>
        <begin position="89"/>
        <end position="153"/>
    </location>
</feature>
<feature type="compositionally biased region" description="Polar residues" evidence="1">
    <location>
        <begin position="138"/>
        <end position="147"/>
    </location>
</feature>
<proteinExistence type="predicted"/>
<evidence type="ECO:0000313" key="3">
    <source>
        <dbReference type="Proteomes" id="UP001362999"/>
    </source>
</evidence>
<feature type="compositionally biased region" description="Basic and acidic residues" evidence="1">
    <location>
        <begin position="446"/>
        <end position="457"/>
    </location>
</feature>